<dbReference type="EMBL" id="KB467843">
    <property type="protein sequence ID" value="PCH35173.1"/>
    <property type="molecule type" value="Genomic_DNA"/>
</dbReference>
<evidence type="ECO:0000313" key="2">
    <source>
        <dbReference type="EMBL" id="PCH35173.1"/>
    </source>
</evidence>
<feature type="compositionally biased region" description="Polar residues" evidence="1">
    <location>
        <begin position="19"/>
        <end position="33"/>
    </location>
</feature>
<gene>
    <name evidence="2" type="ORF">WOLCODRAFT_27693</name>
</gene>
<organism evidence="2 3">
    <name type="scientific">Wolfiporia cocos (strain MD-104)</name>
    <name type="common">Brown rot fungus</name>
    <dbReference type="NCBI Taxonomy" id="742152"/>
    <lineage>
        <taxon>Eukaryota</taxon>
        <taxon>Fungi</taxon>
        <taxon>Dikarya</taxon>
        <taxon>Basidiomycota</taxon>
        <taxon>Agaricomycotina</taxon>
        <taxon>Agaricomycetes</taxon>
        <taxon>Polyporales</taxon>
        <taxon>Phaeolaceae</taxon>
        <taxon>Wolfiporia</taxon>
    </lineage>
</organism>
<dbReference type="AlphaFoldDB" id="A0A2H3J5Y6"/>
<dbReference type="Proteomes" id="UP000218811">
    <property type="component" value="Unassembled WGS sequence"/>
</dbReference>
<feature type="region of interest" description="Disordered" evidence="1">
    <location>
        <begin position="16"/>
        <end position="50"/>
    </location>
</feature>
<keyword evidence="3" id="KW-1185">Reference proteome</keyword>
<evidence type="ECO:0000313" key="3">
    <source>
        <dbReference type="Proteomes" id="UP000218811"/>
    </source>
</evidence>
<protein>
    <submittedName>
        <fullName evidence="2">Uncharacterized protein</fullName>
    </submittedName>
</protein>
<proteinExistence type="predicted"/>
<accession>A0A2H3J5Y6</accession>
<name>A0A2H3J5Y6_WOLCO</name>
<evidence type="ECO:0000256" key="1">
    <source>
        <dbReference type="SAM" id="MobiDB-lite"/>
    </source>
</evidence>
<reference evidence="2 3" key="1">
    <citation type="journal article" date="2012" name="Science">
        <title>The Paleozoic origin of enzymatic lignin decomposition reconstructed from 31 fungal genomes.</title>
        <authorList>
            <person name="Floudas D."/>
            <person name="Binder M."/>
            <person name="Riley R."/>
            <person name="Barry K."/>
            <person name="Blanchette R.A."/>
            <person name="Henrissat B."/>
            <person name="Martinez A.T."/>
            <person name="Otillar R."/>
            <person name="Spatafora J.W."/>
            <person name="Yadav J.S."/>
            <person name="Aerts A."/>
            <person name="Benoit I."/>
            <person name="Boyd A."/>
            <person name="Carlson A."/>
            <person name="Copeland A."/>
            <person name="Coutinho P.M."/>
            <person name="de Vries R.P."/>
            <person name="Ferreira P."/>
            <person name="Findley K."/>
            <person name="Foster B."/>
            <person name="Gaskell J."/>
            <person name="Glotzer D."/>
            <person name="Gorecki P."/>
            <person name="Heitman J."/>
            <person name="Hesse C."/>
            <person name="Hori C."/>
            <person name="Igarashi K."/>
            <person name="Jurgens J.A."/>
            <person name="Kallen N."/>
            <person name="Kersten P."/>
            <person name="Kohler A."/>
            <person name="Kuees U."/>
            <person name="Kumar T.K.A."/>
            <person name="Kuo A."/>
            <person name="LaButti K."/>
            <person name="Larrondo L.F."/>
            <person name="Lindquist E."/>
            <person name="Ling A."/>
            <person name="Lombard V."/>
            <person name="Lucas S."/>
            <person name="Lundell T."/>
            <person name="Martin R."/>
            <person name="McLaughlin D.J."/>
            <person name="Morgenstern I."/>
            <person name="Morin E."/>
            <person name="Murat C."/>
            <person name="Nagy L.G."/>
            <person name="Nolan M."/>
            <person name="Ohm R.A."/>
            <person name="Patyshakuliyeva A."/>
            <person name="Rokas A."/>
            <person name="Ruiz-Duenas F.J."/>
            <person name="Sabat G."/>
            <person name="Salamov A."/>
            <person name="Samejima M."/>
            <person name="Schmutz J."/>
            <person name="Slot J.C."/>
            <person name="St John F."/>
            <person name="Stenlid J."/>
            <person name="Sun H."/>
            <person name="Sun S."/>
            <person name="Syed K."/>
            <person name="Tsang A."/>
            <person name="Wiebenga A."/>
            <person name="Young D."/>
            <person name="Pisabarro A."/>
            <person name="Eastwood D.C."/>
            <person name="Martin F."/>
            <person name="Cullen D."/>
            <person name="Grigoriev I.V."/>
            <person name="Hibbett D.S."/>
        </authorList>
    </citation>
    <scope>NUCLEOTIDE SEQUENCE [LARGE SCALE GENOMIC DNA]</scope>
    <source>
        <strain evidence="2 3">MD-104</strain>
    </source>
</reference>
<sequence length="103" mass="11305">MHWSVRCARLVHPRRTRAHIQSSRSLARTTVGSQRFEHRGTIHSSSSPDCCAHVVGPQGSRPDAFPPRGQPTGALAALDVLPCRRRRICRTIPPQTRHAAAAA</sequence>